<dbReference type="Gene3D" id="3.40.50.720">
    <property type="entry name" value="NAD(P)-binding Rossmann-like Domain"/>
    <property type="match status" value="1"/>
</dbReference>
<dbReference type="SUPFAM" id="SSF51735">
    <property type="entry name" value="NAD(P)-binding Rossmann-fold domains"/>
    <property type="match status" value="1"/>
</dbReference>
<dbReference type="PANTHER" id="PTHR43355:SF2">
    <property type="entry name" value="FLAVIN REDUCTASE (NADPH)"/>
    <property type="match status" value="1"/>
</dbReference>
<sequence length="254" mass="28657">MVTFANSSGTATRSVQTIYPRFRGGGGENVGTETVCILGADGPLGRRMIEIAIDCGYQIQVLTSGHLDYSHSQLRIRKGCPLNTRDLRTVINGSSCVINLLNLSGHEAAKDSPRQTQYSATVTKMVWSAMQRQQIDRYLLVSHPSVVTPADRRRNPQGLASKYLWPLLHRRRWRDLQAEADLLRQTQLAWTLIRCPQVKDVDGYGPVDVDRHCPAGTLVSLDRLARFLIYQKDCQRYLRESVFVASRVSRLRSM</sequence>
<name>A0ABY1QF33_9BACT</name>
<accession>A0ABY1QF33</accession>
<protein>
    <submittedName>
        <fullName evidence="2">NAD(P)H-binding</fullName>
    </submittedName>
</protein>
<gene>
    <name evidence="2" type="ORF">SAMN06265222_109150</name>
</gene>
<reference evidence="2 3" key="1">
    <citation type="submission" date="2017-05" db="EMBL/GenBank/DDBJ databases">
        <authorList>
            <person name="Varghese N."/>
            <person name="Submissions S."/>
        </authorList>
    </citation>
    <scope>NUCLEOTIDE SEQUENCE [LARGE SCALE GENOMIC DNA]</scope>
    <source>
        <strain evidence="2 3">DSM 25457</strain>
    </source>
</reference>
<dbReference type="Pfam" id="PF13460">
    <property type="entry name" value="NAD_binding_10"/>
    <property type="match status" value="1"/>
</dbReference>
<dbReference type="InterPro" id="IPR036291">
    <property type="entry name" value="NAD(P)-bd_dom_sf"/>
</dbReference>
<dbReference type="PANTHER" id="PTHR43355">
    <property type="entry name" value="FLAVIN REDUCTASE (NADPH)"/>
    <property type="match status" value="1"/>
</dbReference>
<organism evidence="2 3">
    <name type="scientific">Neorhodopirellula lusitana</name>
    <dbReference type="NCBI Taxonomy" id="445327"/>
    <lineage>
        <taxon>Bacteria</taxon>
        <taxon>Pseudomonadati</taxon>
        <taxon>Planctomycetota</taxon>
        <taxon>Planctomycetia</taxon>
        <taxon>Pirellulales</taxon>
        <taxon>Pirellulaceae</taxon>
        <taxon>Neorhodopirellula</taxon>
    </lineage>
</organism>
<comment type="caution">
    <text evidence="2">The sequence shown here is derived from an EMBL/GenBank/DDBJ whole genome shotgun (WGS) entry which is preliminary data.</text>
</comment>
<keyword evidence="3" id="KW-1185">Reference proteome</keyword>
<proteinExistence type="predicted"/>
<dbReference type="InterPro" id="IPR051606">
    <property type="entry name" value="Polyketide_Oxido-like"/>
</dbReference>
<evidence type="ECO:0000259" key="1">
    <source>
        <dbReference type="Pfam" id="PF13460"/>
    </source>
</evidence>
<feature type="domain" description="NAD(P)-binding" evidence="1">
    <location>
        <begin position="39"/>
        <end position="230"/>
    </location>
</feature>
<dbReference type="InterPro" id="IPR016040">
    <property type="entry name" value="NAD(P)-bd_dom"/>
</dbReference>
<dbReference type="RefSeq" id="WP_283433729.1">
    <property type="nucleotide sequence ID" value="NZ_FXUG01000009.1"/>
</dbReference>
<dbReference type="EMBL" id="FXUG01000009">
    <property type="protein sequence ID" value="SMP65920.1"/>
    <property type="molecule type" value="Genomic_DNA"/>
</dbReference>
<dbReference type="Proteomes" id="UP001158067">
    <property type="component" value="Unassembled WGS sequence"/>
</dbReference>
<evidence type="ECO:0000313" key="3">
    <source>
        <dbReference type="Proteomes" id="UP001158067"/>
    </source>
</evidence>
<evidence type="ECO:0000313" key="2">
    <source>
        <dbReference type="EMBL" id="SMP65920.1"/>
    </source>
</evidence>